<dbReference type="CDD" id="cd01065">
    <property type="entry name" value="NAD_bind_Shikimate_DH"/>
    <property type="match status" value="1"/>
</dbReference>
<comment type="caution">
    <text evidence="8">The sequence shown here is derived from an EMBL/GenBank/DDBJ whole genome shotgun (WGS) entry which is preliminary data.</text>
</comment>
<dbReference type="Pfam" id="PF01488">
    <property type="entry name" value="Shikimate_DH"/>
    <property type="match status" value="1"/>
</dbReference>
<dbReference type="Pfam" id="PF18317">
    <property type="entry name" value="SDH_C"/>
    <property type="match status" value="1"/>
</dbReference>
<evidence type="ECO:0000259" key="5">
    <source>
        <dbReference type="Pfam" id="PF01488"/>
    </source>
</evidence>
<dbReference type="InterPro" id="IPR013708">
    <property type="entry name" value="Shikimate_DH-bd_N"/>
</dbReference>
<dbReference type="Proteomes" id="UP001138997">
    <property type="component" value="Unassembled WGS sequence"/>
</dbReference>
<dbReference type="Gene3D" id="3.40.50.720">
    <property type="entry name" value="NAD(P)-binding Rossmann-like Domain"/>
    <property type="match status" value="1"/>
</dbReference>
<evidence type="ECO:0000256" key="2">
    <source>
        <dbReference type="ARBA" id="ARBA00012962"/>
    </source>
</evidence>
<evidence type="ECO:0000256" key="1">
    <source>
        <dbReference type="ARBA" id="ARBA00004871"/>
    </source>
</evidence>
<evidence type="ECO:0000256" key="4">
    <source>
        <dbReference type="ARBA" id="ARBA00049442"/>
    </source>
</evidence>
<dbReference type="GO" id="GO:0009423">
    <property type="term" value="P:chorismate biosynthetic process"/>
    <property type="evidence" value="ECO:0007669"/>
    <property type="project" value="TreeGrafter"/>
</dbReference>
<dbReference type="Pfam" id="PF08501">
    <property type="entry name" value="Shikimate_dh_N"/>
    <property type="match status" value="1"/>
</dbReference>
<protein>
    <recommendedName>
        <fullName evidence="2">shikimate dehydrogenase (NADP(+))</fullName>
        <ecNumber evidence="2">1.1.1.25</ecNumber>
    </recommendedName>
</protein>
<evidence type="ECO:0000259" key="7">
    <source>
        <dbReference type="Pfam" id="PF18317"/>
    </source>
</evidence>
<comment type="catalytic activity">
    <reaction evidence="4">
        <text>shikimate + NADP(+) = 3-dehydroshikimate + NADPH + H(+)</text>
        <dbReference type="Rhea" id="RHEA:17737"/>
        <dbReference type="ChEBI" id="CHEBI:15378"/>
        <dbReference type="ChEBI" id="CHEBI:16630"/>
        <dbReference type="ChEBI" id="CHEBI:36208"/>
        <dbReference type="ChEBI" id="CHEBI:57783"/>
        <dbReference type="ChEBI" id="CHEBI:58349"/>
        <dbReference type="EC" id="1.1.1.25"/>
    </reaction>
</comment>
<dbReference type="InterPro" id="IPR022893">
    <property type="entry name" value="Shikimate_DH_fam"/>
</dbReference>
<dbReference type="GO" id="GO:0050661">
    <property type="term" value="F:NADP binding"/>
    <property type="evidence" value="ECO:0007669"/>
    <property type="project" value="TreeGrafter"/>
</dbReference>
<keyword evidence="8" id="KW-0560">Oxidoreductase</keyword>
<dbReference type="SUPFAM" id="SSF53223">
    <property type="entry name" value="Aminoacid dehydrogenase-like, N-terminal domain"/>
    <property type="match status" value="1"/>
</dbReference>
<dbReference type="InterPro" id="IPR041121">
    <property type="entry name" value="SDH_C"/>
</dbReference>
<dbReference type="SUPFAM" id="SSF51735">
    <property type="entry name" value="NAD(P)-binding Rossmann-fold domains"/>
    <property type="match status" value="1"/>
</dbReference>
<dbReference type="EMBL" id="JAJOMB010000029">
    <property type="protein sequence ID" value="MCD5316357.1"/>
    <property type="molecule type" value="Genomic_DNA"/>
</dbReference>
<dbReference type="GO" id="GO:0005829">
    <property type="term" value="C:cytosol"/>
    <property type="evidence" value="ECO:0007669"/>
    <property type="project" value="TreeGrafter"/>
</dbReference>
<sequence length="281" mass="29012">MGELRRAAVLGSPIAHSISPALHRAAYDALGLDDWRYDAFELNEETFGAWFTQLGPEWSGLSLTMPLKRVVVPFLAEVTPLAAAVGSVNTVTWTPAGEPVGTNTDVYGLVQALRSVGVVAPVKSACIVGAGATASSAVAALAELGCQDVVVLARSASRAAQLLALASELGLTARVGALDEHDTVLSAEAVVVTLPGDAAGAWADALRPAAAGQQPTGPMLDVSYHPWPTRAAQLWTSVGAASVGGFEMLLHQAAEQVRLMTGLTAPVEDMRVAGEKVLASR</sequence>
<dbReference type="NCBIfam" id="NF001311">
    <property type="entry name" value="PRK00258.1-3"/>
    <property type="match status" value="1"/>
</dbReference>
<dbReference type="InterPro" id="IPR006151">
    <property type="entry name" value="Shikm_DH/Glu-tRNA_Rdtase"/>
</dbReference>
<proteinExistence type="predicted"/>
<dbReference type="GO" id="GO:0004764">
    <property type="term" value="F:shikimate 3-dehydrogenase (NADP+) activity"/>
    <property type="evidence" value="ECO:0007669"/>
    <property type="project" value="UniProtKB-EC"/>
</dbReference>
<feature type="domain" description="Shikimate dehydrogenase substrate binding N-terminal" evidence="6">
    <location>
        <begin position="9"/>
        <end position="91"/>
    </location>
</feature>
<feature type="domain" description="Quinate/shikimate 5-dehydrogenase/glutamyl-tRNA reductase" evidence="5">
    <location>
        <begin position="123"/>
        <end position="193"/>
    </location>
</feature>
<keyword evidence="3" id="KW-0028">Amino-acid biosynthesis</keyword>
<dbReference type="AlphaFoldDB" id="A0A9X1NJS7"/>
<feature type="domain" description="SDH C-terminal" evidence="7">
    <location>
        <begin position="245"/>
        <end position="271"/>
    </location>
</feature>
<dbReference type="PANTHER" id="PTHR21089">
    <property type="entry name" value="SHIKIMATE DEHYDROGENASE"/>
    <property type="match status" value="1"/>
</dbReference>
<name>A0A9X1NJS7_9ACTN</name>
<evidence type="ECO:0000313" key="8">
    <source>
        <dbReference type="EMBL" id="MCD5316357.1"/>
    </source>
</evidence>
<organism evidence="8 9">
    <name type="scientific">Kineosporia babensis</name>
    <dbReference type="NCBI Taxonomy" id="499548"/>
    <lineage>
        <taxon>Bacteria</taxon>
        <taxon>Bacillati</taxon>
        <taxon>Actinomycetota</taxon>
        <taxon>Actinomycetes</taxon>
        <taxon>Kineosporiales</taxon>
        <taxon>Kineosporiaceae</taxon>
        <taxon>Kineosporia</taxon>
    </lineage>
</organism>
<accession>A0A9X1NJS7</accession>
<reference evidence="8" key="1">
    <citation type="submission" date="2021-11" db="EMBL/GenBank/DDBJ databases">
        <title>Streptomyces corallinus and Kineosporia corallina sp. nov., two new coral-derived marine actinobacteria.</title>
        <authorList>
            <person name="Buangrab K."/>
            <person name="Sutthacheep M."/>
            <person name="Yeemin T."/>
            <person name="Harunari E."/>
            <person name="Igarashi Y."/>
            <person name="Sripreechasak P."/>
            <person name="Kanchanasin P."/>
            <person name="Tanasupawat S."/>
            <person name="Phongsopitanun W."/>
        </authorList>
    </citation>
    <scope>NUCLEOTIDE SEQUENCE</scope>
    <source>
        <strain evidence="8">JCM 31032</strain>
    </source>
</reference>
<dbReference type="GO" id="GO:0009073">
    <property type="term" value="P:aromatic amino acid family biosynthetic process"/>
    <property type="evidence" value="ECO:0007669"/>
    <property type="project" value="UniProtKB-KW"/>
</dbReference>
<comment type="pathway">
    <text evidence="1">Metabolic intermediate biosynthesis; chorismate biosynthesis; chorismate from D-erythrose 4-phosphate and phosphoenolpyruvate: step 4/7.</text>
</comment>
<dbReference type="InterPro" id="IPR046346">
    <property type="entry name" value="Aminoacid_DH-like_N_sf"/>
</dbReference>
<dbReference type="InterPro" id="IPR036291">
    <property type="entry name" value="NAD(P)-bd_dom_sf"/>
</dbReference>
<keyword evidence="9" id="KW-1185">Reference proteome</keyword>
<dbReference type="GO" id="GO:0019632">
    <property type="term" value="P:shikimate metabolic process"/>
    <property type="evidence" value="ECO:0007669"/>
    <property type="project" value="TreeGrafter"/>
</dbReference>
<evidence type="ECO:0000313" key="9">
    <source>
        <dbReference type="Proteomes" id="UP001138997"/>
    </source>
</evidence>
<keyword evidence="3" id="KW-0057">Aromatic amino acid biosynthesis</keyword>
<evidence type="ECO:0000256" key="3">
    <source>
        <dbReference type="ARBA" id="ARBA00023141"/>
    </source>
</evidence>
<dbReference type="EC" id="1.1.1.25" evidence="2"/>
<dbReference type="Gene3D" id="3.40.50.10860">
    <property type="entry name" value="Leucine Dehydrogenase, chain A, domain 1"/>
    <property type="match status" value="1"/>
</dbReference>
<dbReference type="PANTHER" id="PTHR21089:SF1">
    <property type="entry name" value="BIFUNCTIONAL 3-DEHYDROQUINATE DEHYDRATASE_SHIKIMATE DEHYDROGENASE, CHLOROPLASTIC"/>
    <property type="match status" value="1"/>
</dbReference>
<dbReference type="RefSeq" id="WP_231449209.1">
    <property type="nucleotide sequence ID" value="NZ_JAJOMB010000029.1"/>
</dbReference>
<gene>
    <name evidence="8" type="ORF">LR394_36215</name>
</gene>
<evidence type="ECO:0000259" key="6">
    <source>
        <dbReference type="Pfam" id="PF08501"/>
    </source>
</evidence>